<dbReference type="Proteomes" id="UP000423525">
    <property type="component" value="Chromosome"/>
</dbReference>
<dbReference type="EMBL" id="LR738855">
    <property type="protein sequence ID" value="VZH85544.1"/>
    <property type="molecule type" value="Genomic_DNA"/>
</dbReference>
<evidence type="ECO:0000313" key="2">
    <source>
        <dbReference type="Proteomes" id="UP000423525"/>
    </source>
</evidence>
<reference evidence="1 2" key="1">
    <citation type="submission" date="2019-11" db="EMBL/GenBank/DDBJ databases">
        <authorList>
            <person name="Brisse S."/>
        </authorList>
    </citation>
    <scope>NUCLEOTIDE SEQUENCE [LARGE SCALE GENOMIC DNA]</scope>
    <source>
        <strain evidence="1">FRC0190</strain>
    </source>
</reference>
<proteinExistence type="predicted"/>
<dbReference type="NCBIfam" id="TIGR03083">
    <property type="entry name" value="maleylpyruvate isomerase family mycothiol-dependent enzyme"/>
    <property type="match status" value="1"/>
</dbReference>
<protein>
    <submittedName>
        <fullName evidence="1">TIGR03085 family protein</fullName>
    </submittedName>
</protein>
<dbReference type="KEGG" id="crf:FRC0190_01498"/>
<dbReference type="NCBIfam" id="TIGR03085">
    <property type="entry name" value="TIGR03085 family metal-binding protein"/>
    <property type="match status" value="1"/>
</dbReference>
<accession>A0A6I8MCV4</accession>
<sequence length="224" mass="25272">MDQMNLATSERAQLATLLLEKGPNVPTLCGDWSTQELAAHLLMRENRPWIAAGMFLPGGHRIVDDAMGKIVQQPFEQVIMQWMEGPKWGQLGRYFDSVANRIEHFVHHEDVRRGETTVGQWQDLDLLPTHAKPRILSERHSRELNDAMRWVAPLLLRRSACPVVIEPIGFSRLVVADTGVVSARGDSVVHVRGDIGEVVLWILGRNQVDLFVDGPTHLLKKSRL</sequence>
<dbReference type="InterPro" id="IPR017517">
    <property type="entry name" value="Maleyloyr_isom"/>
</dbReference>
<organism evidence="1 2">
    <name type="scientific">Corynebacterium rouxii</name>
    <dbReference type="NCBI Taxonomy" id="2719119"/>
    <lineage>
        <taxon>Bacteria</taxon>
        <taxon>Bacillati</taxon>
        <taxon>Actinomycetota</taxon>
        <taxon>Actinomycetes</taxon>
        <taxon>Mycobacteriales</taxon>
        <taxon>Corynebacteriaceae</taxon>
        <taxon>Corynebacterium</taxon>
    </lineage>
</organism>
<name>A0A6I8MCV4_9CORY</name>
<evidence type="ECO:0000313" key="1">
    <source>
        <dbReference type="EMBL" id="VZH85544.1"/>
    </source>
</evidence>
<dbReference type="InterPro" id="IPR017519">
    <property type="entry name" value="CHP03085"/>
</dbReference>
<gene>
    <name evidence="1" type="ORF">FRC0190_01498</name>
</gene>
<dbReference type="AlphaFoldDB" id="A0A6I8MCV4"/>